<evidence type="ECO:0000313" key="3">
    <source>
        <dbReference type="Proteomes" id="UP000515971"/>
    </source>
</evidence>
<keyword evidence="1" id="KW-1133">Transmembrane helix</keyword>
<dbReference type="EMBL" id="CP060718">
    <property type="protein sequence ID" value="QNN68285.1"/>
    <property type="molecule type" value="Genomic_DNA"/>
</dbReference>
<sequence>MKAIRKILRKLRADRRGATAIEYGLIAALIAIAMMGGLSKLGGGSNGMWGNLSETMNAKM</sequence>
<name>A0A7G9SKB0_9SPHN</name>
<dbReference type="InterPro" id="IPR007047">
    <property type="entry name" value="Flp_Fap"/>
</dbReference>
<accession>A0A7G9SKB0</accession>
<evidence type="ECO:0000313" key="2">
    <source>
        <dbReference type="EMBL" id="QNN68285.1"/>
    </source>
</evidence>
<reference evidence="2 3" key="1">
    <citation type="submission" date="2020-08" db="EMBL/GenBank/DDBJ databases">
        <title>Genome sequence of Sphingomonas lutea KCTC 23642T.</title>
        <authorList>
            <person name="Hyun D.-W."/>
            <person name="Bae J.-W."/>
        </authorList>
    </citation>
    <scope>NUCLEOTIDE SEQUENCE [LARGE SCALE GENOMIC DNA]</scope>
    <source>
        <strain evidence="2 3">KCTC 23642</strain>
    </source>
</reference>
<protein>
    <submittedName>
        <fullName evidence="2">Flp family type IVb pilin</fullName>
    </submittedName>
</protein>
<feature type="transmembrane region" description="Helical" evidence="1">
    <location>
        <begin position="20"/>
        <end position="39"/>
    </location>
</feature>
<keyword evidence="1" id="KW-0812">Transmembrane</keyword>
<dbReference type="AlphaFoldDB" id="A0A7G9SKB0"/>
<dbReference type="RefSeq" id="WP_187539657.1">
    <property type="nucleotide sequence ID" value="NZ_BAABJT010000001.1"/>
</dbReference>
<dbReference type="Pfam" id="PF04964">
    <property type="entry name" value="Flp_Fap"/>
    <property type="match status" value="1"/>
</dbReference>
<evidence type="ECO:0000256" key="1">
    <source>
        <dbReference type="SAM" id="Phobius"/>
    </source>
</evidence>
<dbReference type="Proteomes" id="UP000515971">
    <property type="component" value="Chromosome"/>
</dbReference>
<dbReference type="KEGG" id="slut:H9L13_05280"/>
<organism evidence="2 3">
    <name type="scientific">Sphingomonas lutea</name>
    <dbReference type="NCBI Taxonomy" id="1045317"/>
    <lineage>
        <taxon>Bacteria</taxon>
        <taxon>Pseudomonadati</taxon>
        <taxon>Pseudomonadota</taxon>
        <taxon>Alphaproteobacteria</taxon>
        <taxon>Sphingomonadales</taxon>
        <taxon>Sphingomonadaceae</taxon>
        <taxon>Sphingomonas</taxon>
    </lineage>
</organism>
<proteinExistence type="predicted"/>
<keyword evidence="3" id="KW-1185">Reference proteome</keyword>
<keyword evidence="1" id="KW-0472">Membrane</keyword>
<gene>
    <name evidence="2" type="ORF">H9L13_05280</name>
</gene>